<comment type="caution">
    <text evidence="2">The sequence shown here is derived from an EMBL/GenBank/DDBJ whole genome shotgun (WGS) entry which is preliminary data.</text>
</comment>
<feature type="compositionally biased region" description="Polar residues" evidence="1">
    <location>
        <begin position="226"/>
        <end position="240"/>
    </location>
</feature>
<feature type="region of interest" description="Disordered" evidence="1">
    <location>
        <begin position="226"/>
        <end position="253"/>
    </location>
</feature>
<evidence type="ECO:0000313" key="3">
    <source>
        <dbReference type="Proteomes" id="UP000829685"/>
    </source>
</evidence>
<reference evidence="2" key="1">
    <citation type="submission" date="2021-03" db="EMBL/GenBank/DDBJ databases">
        <title>Revisited historic fungal species revealed as producer of novel bioactive compounds through whole genome sequencing and comparative genomics.</title>
        <authorList>
            <person name="Vignolle G.A."/>
            <person name="Hochenegger N."/>
            <person name="Mach R.L."/>
            <person name="Mach-Aigner A.R."/>
            <person name="Javad Rahimi M."/>
            <person name="Salim K.A."/>
            <person name="Chan C.M."/>
            <person name="Lim L.B.L."/>
            <person name="Cai F."/>
            <person name="Druzhinina I.S."/>
            <person name="U'Ren J.M."/>
            <person name="Derntl C."/>
        </authorList>
    </citation>
    <scope>NUCLEOTIDE SEQUENCE</scope>
    <source>
        <strain evidence="2">TUCIM 5799</strain>
    </source>
</reference>
<feature type="region of interest" description="Disordered" evidence="1">
    <location>
        <begin position="302"/>
        <end position="353"/>
    </location>
</feature>
<dbReference type="Gene3D" id="6.10.280.230">
    <property type="match status" value="1"/>
</dbReference>
<organism evidence="2 3">
    <name type="scientific">Neoarthrinium moseri</name>
    <dbReference type="NCBI Taxonomy" id="1658444"/>
    <lineage>
        <taxon>Eukaryota</taxon>
        <taxon>Fungi</taxon>
        <taxon>Dikarya</taxon>
        <taxon>Ascomycota</taxon>
        <taxon>Pezizomycotina</taxon>
        <taxon>Sordariomycetes</taxon>
        <taxon>Xylariomycetidae</taxon>
        <taxon>Amphisphaeriales</taxon>
        <taxon>Apiosporaceae</taxon>
        <taxon>Neoarthrinium</taxon>
    </lineage>
</organism>
<evidence type="ECO:0000256" key="1">
    <source>
        <dbReference type="SAM" id="MobiDB-lite"/>
    </source>
</evidence>
<gene>
    <name evidence="2" type="ORF">JX265_001353</name>
</gene>
<accession>A0A9P9WXK5</accession>
<evidence type="ECO:0008006" key="4">
    <source>
        <dbReference type="Google" id="ProtNLM"/>
    </source>
</evidence>
<dbReference type="EMBL" id="JAFIMR010000002">
    <property type="protein sequence ID" value="KAI1881113.1"/>
    <property type="molecule type" value="Genomic_DNA"/>
</dbReference>
<protein>
    <recommendedName>
        <fullName evidence="4">Peroxin 20</fullName>
    </recommendedName>
</protein>
<dbReference type="AlphaFoldDB" id="A0A9P9WXK5"/>
<feature type="region of interest" description="Disordered" evidence="1">
    <location>
        <begin position="68"/>
        <end position="91"/>
    </location>
</feature>
<name>A0A9P9WXK5_9PEZI</name>
<keyword evidence="3" id="KW-1185">Reference proteome</keyword>
<feature type="region of interest" description="Disordered" evidence="1">
    <location>
        <begin position="1"/>
        <end position="46"/>
    </location>
</feature>
<dbReference type="Proteomes" id="UP000829685">
    <property type="component" value="Unassembled WGS sequence"/>
</dbReference>
<feature type="compositionally biased region" description="Basic and acidic residues" evidence="1">
    <location>
        <begin position="18"/>
        <end position="32"/>
    </location>
</feature>
<proteinExistence type="predicted"/>
<evidence type="ECO:0000313" key="2">
    <source>
        <dbReference type="EMBL" id="KAI1881113.1"/>
    </source>
</evidence>
<sequence length="353" mass="38246">MAEGSKAGENSAARAFQRHFDSHPAAQHDRLHGPSRSNDQRFASAWQNSNQANAEFLQHQMGRLDLESASRGSVSPIPSLLNGPGDHPLLHDARIRHHEPQHTGVFPAMHTAARDPFALGAQSSNINQAPMSSVVQPSTLPNVSQAHAVPAFGAHQFQPAPPGQPQLWGRDTRQFNTMPWQPAALQQQPHALSQDLGQSMEHTTHEEIRAAHEADFDKAMAEWMAQQATEEPVTDSTEASEQAAEPQEGPLGDNELARVAQQLVESVSSDESEKFRKSNFVDLMRRIAAQEVVIRDNNMVEASQTDSTAPAVFDSGAGSGTEHIPPTNAAGSKGKGKARAFPRSPIIESDDSM</sequence>